<gene>
    <name evidence="1" type="ORF">PMACD_LOCUS12775</name>
</gene>
<reference evidence="1" key="1">
    <citation type="submission" date="2021-02" db="EMBL/GenBank/DDBJ databases">
        <authorList>
            <person name="Steward A R."/>
        </authorList>
    </citation>
    <scope>NUCLEOTIDE SEQUENCE</scope>
</reference>
<evidence type="ECO:0000313" key="2">
    <source>
        <dbReference type="Proteomes" id="UP000663880"/>
    </source>
</evidence>
<evidence type="ECO:0000313" key="1">
    <source>
        <dbReference type="EMBL" id="CAF4918117.1"/>
    </source>
</evidence>
<dbReference type="Proteomes" id="UP000663880">
    <property type="component" value="Unassembled WGS sequence"/>
</dbReference>
<comment type="caution">
    <text evidence="1">The sequence shown here is derived from an EMBL/GenBank/DDBJ whole genome shotgun (WGS) entry which is preliminary data.</text>
</comment>
<name>A0A821W3V2_9NEOP</name>
<protein>
    <submittedName>
        <fullName evidence="1">Uncharacterized protein</fullName>
    </submittedName>
</protein>
<dbReference type="AlphaFoldDB" id="A0A821W3V2"/>
<dbReference type="EMBL" id="CAJOBZ010000052">
    <property type="protein sequence ID" value="CAF4918117.1"/>
    <property type="molecule type" value="Genomic_DNA"/>
</dbReference>
<proteinExistence type="predicted"/>
<sequence>MTLKFSPDATSTMQHHKHYCLEVSDNCSPTVDHCIIRSASVGALDEAMMQALEHDRNKWVHILTVRSSGLQQWADGATWTWGVRASGWN</sequence>
<organism evidence="1 2">
    <name type="scientific">Pieris macdunnoughi</name>
    <dbReference type="NCBI Taxonomy" id="345717"/>
    <lineage>
        <taxon>Eukaryota</taxon>
        <taxon>Metazoa</taxon>
        <taxon>Ecdysozoa</taxon>
        <taxon>Arthropoda</taxon>
        <taxon>Hexapoda</taxon>
        <taxon>Insecta</taxon>
        <taxon>Pterygota</taxon>
        <taxon>Neoptera</taxon>
        <taxon>Endopterygota</taxon>
        <taxon>Lepidoptera</taxon>
        <taxon>Glossata</taxon>
        <taxon>Ditrysia</taxon>
        <taxon>Papilionoidea</taxon>
        <taxon>Pieridae</taxon>
        <taxon>Pierinae</taxon>
        <taxon>Pieris</taxon>
    </lineage>
</organism>
<accession>A0A821W3V2</accession>
<keyword evidence="2" id="KW-1185">Reference proteome</keyword>
<dbReference type="OrthoDB" id="427974at2759"/>